<reference evidence="6" key="1">
    <citation type="journal article" date="2017" name="Biotechnol. Biofuels">
        <title>Evaluation of environmental bacterial communities as a factor affecting the growth of duckweed Lemna minor.</title>
        <authorList>
            <person name="Ishizawa H."/>
            <person name="Kuroda M."/>
            <person name="Morikawa M."/>
            <person name="Ike M."/>
        </authorList>
    </citation>
    <scope>NUCLEOTIDE SEQUENCE [LARGE SCALE GENOMIC DNA]</scope>
    <source>
        <strain evidence="6">M6</strain>
    </source>
</reference>
<feature type="domain" description="SHSP" evidence="4">
    <location>
        <begin position="26"/>
        <end position="141"/>
    </location>
</feature>
<evidence type="ECO:0000259" key="4">
    <source>
        <dbReference type="PROSITE" id="PS01031"/>
    </source>
</evidence>
<keyword evidence="1 5" id="KW-0346">Stress response</keyword>
<dbReference type="RefSeq" id="WP_126421962.1">
    <property type="nucleotide sequence ID" value="NZ_AP018827.1"/>
</dbReference>
<dbReference type="CDD" id="cd06470">
    <property type="entry name" value="ACD_IbpA-B_like"/>
    <property type="match status" value="1"/>
</dbReference>
<dbReference type="Gene3D" id="2.60.40.790">
    <property type="match status" value="1"/>
</dbReference>
<dbReference type="SUPFAM" id="SSF49764">
    <property type="entry name" value="HSP20-like chaperones"/>
    <property type="match status" value="1"/>
</dbReference>
<gene>
    <name evidence="5" type="ORF">EM6_1709</name>
</gene>
<dbReference type="InterPro" id="IPR008978">
    <property type="entry name" value="HSP20-like_chaperone"/>
</dbReference>
<dbReference type="PROSITE" id="PS01031">
    <property type="entry name" value="SHSP"/>
    <property type="match status" value="1"/>
</dbReference>
<evidence type="ECO:0000313" key="5">
    <source>
        <dbReference type="EMBL" id="BBF81114.1"/>
    </source>
</evidence>
<proteinExistence type="inferred from homology"/>
<accession>A0A3G9G7R4</accession>
<dbReference type="InterPro" id="IPR002068">
    <property type="entry name" value="A-crystallin/Hsp20_dom"/>
</dbReference>
<dbReference type="AlphaFoldDB" id="A0A3G9G7R4"/>
<organism evidence="5 6">
    <name type="scientific">Asticcacaulis excentricus</name>
    <dbReference type="NCBI Taxonomy" id="78587"/>
    <lineage>
        <taxon>Bacteria</taxon>
        <taxon>Pseudomonadati</taxon>
        <taxon>Pseudomonadota</taxon>
        <taxon>Alphaproteobacteria</taxon>
        <taxon>Caulobacterales</taxon>
        <taxon>Caulobacteraceae</taxon>
        <taxon>Asticcacaulis</taxon>
    </lineage>
</organism>
<dbReference type="PANTHER" id="PTHR47062:SF1">
    <property type="entry name" value="SMALL HEAT SHOCK PROTEIN IBPA"/>
    <property type="match status" value="1"/>
</dbReference>
<protein>
    <submittedName>
        <fullName evidence="5">Small heat shock protein</fullName>
    </submittedName>
</protein>
<evidence type="ECO:0000256" key="2">
    <source>
        <dbReference type="PROSITE-ProRule" id="PRU00285"/>
    </source>
</evidence>
<dbReference type="Pfam" id="PF00011">
    <property type="entry name" value="HSP20"/>
    <property type="match status" value="1"/>
</dbReference>
<dbReference type="Proteomes" id="UP000278756">
    <property type="component" value="Chromosome 1"/>
</dbReference>
<evidence type="ECO:0000256" key="3">
    <source>
        <dbReference type="RuleBase" id="RU003616"/>
    </source>
</evidence>
<dbReference type="InterPro" id="IPR037913">
    <property type="entry name" value="ACD_IbpA/B"/>
</dbReference>
<reference evidence="6" key="2">
    <citation type="journal article" date="2017" name="Plant Physiol. Biochem.">
        <title>Differential oxidative and antioxidative response of duckweed Lemna minor toward plant growth promoting/inhibiting bacteria.</title>
        <authorList>
            <person name="Ishizawa H."/>
            <person name="Kuroda M."/>
            <person name="Morikawa M."/>
            <person name="Ike M."/>
        </authorList>
    </citation>
    <scope>NUCLEOTIDE SEQUENCE [LARGE SCALE GENOMIC DNA]</scope>
    <source>
        <strain evidence="6">M6</strain>
    </source>
</reference>
<dbReference type="PANTHER" id="PTHR47062">
    <property type="match status" value="1"/>
</dbReference>
<comment type="similarity">
    <text evidence="2 3">Belongs to the small heat shock protein (HSP20) family.</text>
</comment>
<evidence type="ECO:0000313" key="6">
    <source>
        <dbReference type="Proteomes" id="UP000278756"/>
    </source>
</evidence>
<name>A0A3G9G7R4_9CAUL</name>
<dbReference type="OrthoDB" id="9810618at2"/>
<evidence type="ECO:0000256" key="1">
    <source>
        <dbReference type="ARBA" id="ARBA00023016"/>
    </source>
</evidence>
<dbReference type="EMBL" id="AP018827">
    <property type="protein sequence ID" value="BBF81114.1"/>
    <property type="molecule type" value="Genomic_DNA"/>
</dbReference>
<sequence>MSRFIVFDSPFLLGFDETRSLIERVSRASDNYPPYNVEALSAHHLRLTVAVAGFTPDTLRLSLQGSQLTLQAFKEPGKAPTETTSREFIHRGIAQRGFTRSFVVGEGFEVEGAVMEYGLLHIDLKRPHAPEDVRIIPITAR</sequence>